<feature type="transmembrane region" description="Helical" evidence="4">
    <location>
        <begin position="312"/>
        <end position="333"/>
    </location>
</feature>
<dbReference type="PANTHER" id="PTHR43280">
    <property type="entry name" value="ARAC-FAMILY TRANSCRIPTIONAL REGULATOR"/>
    <property type="match status" value="1"/>
</dbReference>
<dbReference type="Pfam" id="PF12833">
    <property type="entry name" value="HTH_18"/>
    <property type="match status" value="1"/>
</dbReference>
<evidence type="ECO:0000259" key="5">
    <source>
        <dbReference type="PROSITE" id="PS01124"/>
    </source>
</evidence>
<accession>A0ABV1HM67</accession>
<evidence type="ECO:0000256" key="2">
    <source>
        <dbReference type="ARBA" id="ARBA00023125"/>
    </source>
</evidence>
<evidence type="ECO:0000256" key="1">
    <source>
        <dbReference type="ARBA" id="ARBA00023015"/>
    </source>
</evidence>
<organism evidence="6 7">
    <name type="scientific">Ventrimonas faecis</name>
    <dbReference type="NCBI Taxonomy" id="3133170"/>
    <lineage>
        <taxon>Bacteria</taxon>
        <taxon>Bacillati</taxon>
        <taxon>Bacillota</taxon>
        <taxon>Clostridia</taxon>
        <taxon>Lachnospirales</taxon>
        <taxon>Lachnospiraceae</taxon>
        <taxon>Ventrimonas</taxon>
    </lineage>
</organism>
<keyword evidence="1" id="KW-0805">Transcription regulation</keyword>
<feature type="domain" description="HTH araC/xylS-type" evidence="5">
    <location>
        <begin position="633"/>
        <end position="732"/>
    </location>
</feature>
<keyword evidence="4" id="KW-0472">Membrane</keyword>
<sequence length="737" mass="84588">MDQTSHFSLPAAVSDNGLPAKMKCQFRYILAGALILALMVSLLFSMTRFFERVTYDAISDSNRDFAVSVNAMTETLNSSMVNFERQLFYSNTVSTLFRKDGFTDAEKSYIMRDLNSSLNAADFTEAIYVYNGYTDTVYSTGPFFARKLEDVNAIPVRELLSDRSTDQRFRAIYCHEDGDEEHSDHNYYAFIFYELYPDRTPKPNALVVTIHDDWYQNFLLLANPSSDFIVLDFAGNPLLYADESLCSSSRPYYEQIHEDTENPPSGYILGKNRNEICLYYESPSTRHIYLRITSIRDLVPRFYHFRQITTRIIIGLSFLFAALLLALLFYSFFPMLRMKDAIRQIDSCLTGEPEAENTKKTAVPEEVLPLKKQLENVVSKSERTSLEQVLYDMLLKKRPADAARLFKTAAPPYGLMLVQAHHRSDIYRAGLHLHPEIVITKSDNIYACIGSYASSAALTEFSETLAKTLQCRVFVSTLFSDFQELTLHFSSLRELHCLALILDPSRQIIPETELEQKTAEHTISTKDFTELTARLKSGKLESSLAKWQEIRSQLYTYRYDPFQYILNRTEDTICRILKDLHSNLLIDGERLLPEHVEQIGDFAEIDEIFGKAFAVICDNYSEKKAQKYSNLAQKVKEIVEQEYHDPELNAQSIADRLQLNNAYLGRMFRSAYGHSINDCINSCRLEESKQLLRESQDPVDAIARNVGFANVKYYYVLFKKYTGQTPAAYRAGEEPVT</sequence>
<feature type="transmembrane region" description="Helical" evidence="4">
    <location>
        <begin position="26"/>
        <end position="44"/>
    </location>
</feature>
<gene>
    <name evidence="6" type="ORF">WMO41_08510</name>
</gene>
<keyword evidence="4" id="KW-1133">Transmembrane helix</keyword>
<dbReference type="InterPro" id="IPR018062">
    <property type="entry name" value="HTH_AraC-typ_CS"/>
</dbReference>
<keyword evidence="7" id="KW-1185">Reference proteome</keyword>
<evidence type="ECO:0000256" key="3">
    <source>
        <dbReference type="ARBA" id="ARBA00023163"/>
    </source>
</evidence>
<dbReference type="Proteomes" id="UP001437460">
    <property type="component" value="Unassembled WGS sequence"/>
</dbReference>
<evidence type="ECO:0000313" key="7">
    <source>
        <dbReference type="Proteomes" id="UP001437460"/>
    </source>
</evidence>
<evidence type="ECO:0000313" key="6">
    <source>
        <dbReference type="EMBL" id="MEQ2563204.1"/>
    </source>
</evidence>
<protein>
    <submittedName>
        <fullName evidence="6">Helix-turn-helix domain-containing protein</fullName>
    </submittedName>
</protein>
<dbReference type="PROSITE" id="PS01124">
    <property type="entry name" value="HTH_ARAC_FAMILY_2"/>
    <property type="match status" value="1"/>
</dbReference>
<keyword evidence="3" id="KW-0804">Transcription</keyword>
<name>A0ABV1HM67_9FIRM</name>
<dbReference type="Gene3D" id="1.10.10.60">
    <property type="entry name" value="Homeodomain-like"/>
    <property type="match status" value="2"/>
</dbReference>
<dbReference type="PANTHER" id="PTHR43280:SF2">
    <property type="entry name" value="HTH-TYPE TRANSCRIPTIONAL REGULATOR EXSA"/>
    <property type="match status" value="1"/>
</dbReference>
<keyword evidence="2" id="KW-0238">DNA-binding</keyword>
<keyword evidence="4" id="KW-0812">Transmembrane</keyword>
<dbReference type="SMART" id="SM00342">
    <property type="entry name" value="HTH_ARAC"/>
    <property type="match status" value="1"/>
</dbReference>
<dbReference type="InterPro" id="IPR009057">
    <property type="entry name" value="Homeodomain-like_sf"/>
</dbReference>
<dbReference type="RefSeq" id="WP_349229394.1">
    <property type="nucleotide sequence ID" value="NZ_JBBMFJ010000015.1"/>
</dbReference>
<dbReference type="SUPFAM" id="SSF46689">
    <property type="entry name" value="Homeodomain-like"/>
    <property type="match status" value="1"/>
</dbReference>
<reference evidence="6 7" key="1">
    <citation type="submission" date="2024-03" db="EMBL/GenBank/DDBJ databases">
        <title>Human intestinal bacterial collection.</title>
        <authorList>
            <person name="Pauvert C."/>
            <person name="Hitch T.C.A."/>
            <person name="Clavel T."/>
        </authorList>
    </citation>
    <scope>NUCLEOTIDE SEQUENCE [LARGE SCALE GENOMIC DNA]</scope>
    <source>
        <strain evidence="6 7">CLA-AP-H27</strain>
    </source>
</reference>
<proteinExistence type="predicted"/>
<dbReference type="PROSITE" id="PS00041">
    <property type="entry name" value="HTH_ARAC_FAMILY_1"/>
    <property type="match status" value="1"/>
</dbReference>
<evidence type="ECO:0000256" key="4">
    <source>
        <dbReference type="SAM" id="Phobius"/>
    </source>
</evidence>
<comment type="caution">
    <text evidence="6">The sequence shown here is derived from an EMBL/GenBank/DDBJ whole genome shotgun (WGS) entry which is preliminary data.</text>
</comment>
<dbReference type="EMBL" id="JBBMFJ010000015">
    <property type="protein sequence ID" value="MEQ2563204.1"/>
    <property type="molecule type" value="Genomic_DNA"/>
</dbReference>
<dbReference type="InterPro" id="IPR018060">
    <property type="entry name" value="HTH_AraC"/>
</dbReference>